<dbReference type="PANTHER" id="PTHR19836">
    <property type="entry name" value="30S RIBOSOMAL PROTEIN S14"/>
    <property type="match status" value="1"/>
</dbReference>
<name>A0A2V0P199_9CHLO</name>
<dbReference type="PROSITE" id="PS00527">
    <property type="entry name" value="RIBOSOMAL_S14"/>
    <property type="match status" value="1"/>
</dbReference>
<dbReference type="NCBIfam" id="NF006477">
    <property type="entry name" value="PRK08881.1"/>
    <property type="match status" value="1"/>
</dbReference>
<dbReference type="InParanoid" id="A0A2V0P199"/>
<dbReference type="GO" id="GO:0003735">
    <property type="term" value="F:structural constituent of ribosome"/>
    <property type="evidence" value="ECO:0007669"/>
    <property type="project" value="InterPro"/>
</dbReference>
<dbReference type="InterPro" id="IPR018271">
    <property type="entry name" value="Ribosomal_uS14_CS"/>
</dbReference>
<dbReference type="GO" id="GO:0005737">
    <property type="term" value="C:cytoplasm"/>
    <property type="evidence" value="ECO:0007669"/>
    <property type="project" value="UniProtKB-ARBA"/>
</dbReference>
<dbReference type="InterPro" id="IPR001209">
    <property type="entry name" value="Ribosomal_uS14"/>
</dbReference>
<dbReference type="EMBL" id="BDRX01000043">
    <property type="protein sequence ID" value="GBF93646.1"/>
    <property type="molecule type" value="Genomic_DNA"/>
</dbReference>
<evidence type="ECO:0000256" key="1">
    <source>
        <dbReference type="ARBA" id="ARBA00009083"/>
    </source>
</evidence>
<dbReference type="SUPFAM" id="SSF57716">
    <property type="entry name" value="Glucocorticoid receptor-like (DNA-binding domain)"/>
    <property type="match status" value="1"/>
</dbReference>
<dbReference type="FunFam" id="1.10.287.1480:FF:000001">
    <property type="entry name" value="30S ribosomal protein S14"/>
    <property type="match status" value="1"/>
</dbReference>
<evidence type="ECO:0000256" key="2">
    <source>
        <dbReference type="ARBA" id="ARBA00022980"/>
    </source>
</evidence>
<comment type="similarity">
    <text evidence="1">Belongs to the universal ribosomal protein uS14 family.</text>
</comment>
<dbReference type="STRING" id="307507.A0A2V0P199"/>
<comment type="caution">
    <text evidence="4">The sequence shown here is derived from an EMBL/GenBank/DDBJ whole genome shotgun (WGS) entry which is preliminary data.</text>
</comment>
<dbReference type="GO" id="GO:0006412">
    <property type="term" value="P:translation"/>
    <property type="evidence" value="ECO:0007669"/>
    <property type="project" value="InterPro"/>
</dbReference>
<dbReference type="Proteomes" id="UP000247498">
    <property type="component" value="Unassembled WGS sequence"/>
</dbReference>
<organism evidence="4 5">
    <name type="scientific">Raphidocelis subcapitata</name>
    <dbReference type="NCBI Taxonomy" id="307507"/>
    <lineage>
        <taxon>Eukaryota</taxon>
        <taxon>Viridiplantae</taxon>
        <taxon>Chlorophyta</taxon>
        <taxon>core chlorophytes</taxon>
        <taxon>Chlorophyceae</taxon>
        <taxon>CS clade</taxon>
        <taxon>Sphaeropleales</taxon>
        <taxon>Selenastraceae</taxon>
        <taxon>Raphidocelis</taxon>
    </lineage>
</organism>
<dbReference type="GO" id="GO:0015935">
    <property type="term" value="C:small ribosomal subunit"/>
    <property type="evidence" value="ECO:0007669"/>
    <property type="project" value="TreeGrafter"/>
</dbReference>
<dbReference type="AlphaFoldDB" id="A0A2V0P199"/>
<dbReference type="OrthoDB" id="413436at2759"/>
<keyword evidence="2" id="KW-0689">Ribosomal protein</keyword>
<protein>
    <submittedName>
        <fullName evidence="4">Ribosomal S14 protein, mitochondrial</fullName>
    </submittedName>
</protein>
<proteinExistence type="inferred from homology"/>
<dbReference type="Pfam" id="PF00253">
    <property type="entry name" value="Ribosomal_S14"/>
    <property type="match status" value="1"/>
</dbReference>
<dbReference type="PANTHER" id="PTHR19836:SF19">
    <property type="entry name" value="SMALL RIBOSOMAL SUBUNIT PROTEIN US14M"/>
    <property type="match status" value="1"/>
</dbReference>
<evidence type="ECO:0000256" key="3">
    <source>
        <dbReference type="ARBA" id="ARBA00023274"/>
    </source>
</evidence>
<reference evidence="4 5" key="1">
    <citation type="journal article" date="2018" name="Sci. Rep.">
        <title>Raphidocelis subcapitata (=Pseudokirchneriella subcapitata) provides an insight into genome evolution and environmental adaptations in the Sphaeropleales.</title>
        <authorList>
            <person name="Suzuki S."/>
            <person name="Yamaguchi H."/>
            <person name="Nakajima N."/>
            <person name="Kawachi M."/>
        </authorList>
    </citation>
    <scope>NUCLEOTIDE SEQUENCE [LARGE SCALE GENOMIC DNA]</scope>
    <source>
        <strain evidence="4 5">NIES-35</strain>
    </source>
</reference>
<evidence type="ECO:0000313" key="5">
    <source>
        <dbReference type="Proteomes" id="UP000247498"/>
    </source>
</evidence>
<dbReference type="Gene3D" id="1.10.287.1480">
    <property type="match status" value="1"/>
</dbReference>
<gene>
    <name evidence="4" type="ORF">Rsub_06749</name>
</gene>
<sequence length="115" mass="13292">MPPRIRLAGIPYLIGRTNQALRDHYRRQVAAAYEVDRALYKAMVTDQTLPFGVRQQIQRLFQTEVPRDSAVTRLRNRCALTGRPRGVFTHFRLSRHMFRQLASEGKLPGVSKASW</sequence>
<keyword evidence="3" id="KW-0687">Ribonucleoprotein</keyword>
<keyword evidence="5" id="KW-1185">Reference proteome</keyword>
<accession>A0A2V0P199</accession>
<evidence type="ECO:0000313" key="4">
    <source>
        <dbReference type="EMBL" id="GBF93646.1"/>
    </source>
</evidence>
<dbReference type="FunCoup" id="A0A2V0P199">
    <property type="interactions" value="1745"/>
</dbReference>